<dbReference type="PATRIC" id="fig|80854.5.peg.4175"/>
<dbReference type="Pfam" id="PF14163">
    <property type="entry name" value="SieB"/>
    <property type="match status" value="1"/>
</dbReference>
<dbReference type="HOGENOM" id="CLU_116739_0_0_6"/>
<feature type="transmembrane region" description="Helical" evidence="1">
    <location>
        <begin position="51"/>
        <end position="69"/>
    </location>
</feature>
<keyword evidence="4" id="KW-1185">Reference proteome</keyword>
<dbReference type="STRING" id="80854.MVIS_3946"/>
<evidence type="ECO:0008006" key="6">
    <source>
        <dbReference type="Google" id="ProtNLM"/>
    </source>
</evidence>
<evidence type="ECO:0000313" key="3">
    <source>
        <dbReference type="EMBL" id="SGZ00230.1"/>
    </source>
</evidence>
<evidence type="ECO:0000313" key="2">
    <source>
        <dbReference type="EMBL" id="SGY91023.1"/>
    </source>
</evidence>
<organism evidence="3 5">
    <name type="scientific">Moritella viscosa</name>
    <dbReference type="NCBI Taxonomy" id="80854"/>
    <lineage>
        <taxon>Bacteria</taxon>
        <taxon>Pseudomonadati</taxon>
        <taxon>Pseudomonadota</taxon>
        <taxon>Gammaproteobacteria</taxon>
        <taxon>Alteromonadales</taxon>
        <taxon>Moritellaceae</taxon>
        <taxon>Moritella</taxon>
    </lineage>
</organism>
<evidence type="ECO:0000313" key="4">
    <source>
        <dbReference type="Proteomes" id="UP000182660"/>
    </source>
</evidence>
<dbReference type="InterPro" id="IPR025982">
    <property type="entry name" value="SieB"/>
</dbReference>
<dbReference type="OrthoDB" id="1347838at2"/>
<sequence length="195" mass="21812">MHELKQYIQNYKQINIATTWLLLAAALVLLLPTTALSVSGLEQWVTEYRGYISIVVISSIAYFIALLLVQVGHSVLEKQSETDMMNKITKMVKIMNTSEQAVIREFIFQKKDIISLPLEVASVANLIEHCILVPALNSQEIIGSGSKIKLCINIKARALLDHKALGFPAGKMTEQQAQTLKAARPSFAKEFYVRH</sequence>
<dbReference type="KEGG" id="mvs:MVIS_3946"/>
<dbReference type="Proteomes" id="UP000182660">
    <property type="component" value="Unassembled WGS sequence"/>
</dbReference>
<proteinExistence type="predicted"/>
<keyword evidence="1" id="KW-0472">Membrane</keyword>
<evidence type="ECO:0000313" key="5">
    <source>
        <dbReference type="Proteomes" id="UP000183794"/>
    </source>
</evidence>
<accession>A0A090IGT2</accession>
<reference evidence="2 4" key="2">
    <citation type="submission" date="2016-11" db="EMBL/GenBank/DDBJ databases">
        <authorList>
            <person name="Klemetsen T."/>
        </authorList>
    </citation>
    <scope>NUCLEOTIDE SEQUENCE [LARGE SCALE GENOMIC DNA]</scope>
    <source>
        <strain evidence="2">MT 2528</strain>
    </source>
</reference>
<dbReference type="RefSeq" id="WP_045111906.1">
    <property type="nucleotide sequence ID" value="NZ_CAWQZC010000150.1"/>
</dbReference>
<dbReference type="EMBL" id="FPLJ01000051">
    <property type="protein sequence ID" value="SGY91023.1"/>
    <property type="molecule type" value="Genomic_DNA"/>
</dbReference>
<evidence type="ECO:0000256" key="1">
    <source>
        <dbReference type="SAM" id="Phobius"/>
    </source>
</evidence>
<keyword evidence="1" id="KW-1133">Transmembrane helix</keyword>
<protein>
    <recommendedName>
        <fullName evidence="6">Superinfection exclusion protein B</fullName>
    </recommendedName>
</protein>
<gene>
    <name evidence="2" type="ORF">MT2528_2060</name>
    <name evidence="3" type="ORF">NVI5450_2283</name>
</gene>
<dbReference type="AlphaFoldDB" id="A0A090IGT2"/>
<dbReference type="EMBL" id="FPLD01000061">
    <property type="protein sequence ID" value="SGZ00230.1"/>
    <property type="molecule type" value="Genomic_DNA"/>
</dbReference>
<name>A0A090IGT2_9GAMM</name>
<keyword evidence="1" id="KW-0812">Transmembrane</keyword>
<reference evidence="3 5" key="1">
    <citation type="submission" date="2016-11" db="EMBL/GenBank/DDBJ databases">
        <authorList>
            <person name="Jaros S."/>
            <person name="Januszkiewicz K."/>
            <person name="Wedrychowicz H."/>
        </authorList>
    </citation>
    <scope>NUCLEOTIDE SEQUENCE [LARGE SCALE GENOMIC DNA]</scope>
    <source>
        <strain evidence="3">NVI 5450</strain>
    </source>
</reference>
<dbReference type="Proteomes" id="UP000183794">
    <property type="component" value="Unassembled WGS sequence"/>
</dbReference>
<dbReference type="GeneID" id="61295963"/>